<gene>
    <name evidence="2" type="ORF">NQ318_017245</name>
</gene>
<organism evidence="2 3">
    <name type="scientific">Aromia moschata</name>
    <dbReference type="NCBI Taxonomy" id="1265417"/>
    <lineage>
        <taxon>Eukaryota</taxon>
        <taxon>Metazoa</taxon>
        <taxon>Ecdysozoa</taxon>
        <taxon>Arthropoda</taxon>
        <taxon>Hexapoda</taxon>
        <taxon>Insecta</taxon>
        <taxon>Pterygota</taxon>
        <taxon>Neoptera</taxon>
        <taxon>Endopterygota</taxon>
        <taxon>Coleoptera</taxon>
        <taxon>Polyphaga</taxon>
        <taxon>Cucujiformia</taxon>
        <taxon>Chrysomeloidea</taxon>
        <taxon>Cerambycidae</taxon>
        <taxon>Cerambycinae</taxon>
        <taxon>Callichromatini</taxon>
        <taxon>Aromia</taxon>
    </lineage>
</organism>
<evidence type="ECO:0000256" key="1">
    <source>
        <dbReference type="SAM" id="MobiDB-lite"/>
    </source>
</evidence>
<proteinExistence type="predicted"/>
<sequence>MHLEDTCPTPTLPDSAVGTPSCRGARPEGQRNIQESTFSISEDLDTERKSCIRVKNPPGGKSSGFLVNQKSADRNIHFHYLPKNNSGIKVKIVKSYPREVLLFLGQEEELDKRKAWERAILTGKP</sequence>
<comment type="caution">
    <text evidence="2">The sequence shown here is derived from an EMBL/GenBank/DDBJ whole genome shotgun (WGS) entry which is preliminary data.</text>
</comment>
<dbReference type="EMBL" id="JAPWTK010000070">
    <property type="protein sequence ID" value="KAJ8952351.1"/>
    <property type="molecule type" value="Genomic_DNA"/>
</dbReference>
<feature type="non-terminal residue" evidence="2">
    <location>
        <position position="125"/>
    </location>
</feature>
<protein>
    <submittedName>
        <fullName evidence="2">Uncharacterized protein</fullName>
    </submittedName>
</protein>
<keyword evidence="3" id="KW-1185">Reference proteome</keyword>
<dbReference type="AlphaFoldDB" id="A0AAV8YMC8"/>
<evidence type="ECO:0000313" key="2">
    <source>
        <dbReference type="EMBL" id="KAJ8952351.1"/>
    </source>
</evidence>
<name>A0AAV8YMC8_9CUCU</name>
<accession>A0AAV8YMC8</accession>
<dbReference type="Proteomes" id="UP001162162">
    <property type="component" value="Unassembled WGS sequence"/>
</dbReference>
<evidence type="ECO:0000313" key="3">
    <source>
        <dbReference type="Proteomes" id="UP001162162"/>
    </source>
</evidence>
<feature type="region of interest" description="Disordered" evidence="1">
    <location>
        <begin position="1"/>
        <end position="38"/>
    </location>
</feature>
<reference evidence="2" key="1">
    <citation type="journal article" date="2023" name="Insect Mol. Biol.">
        <title>Genome sequencing provides insights into the evolution of gene families encoding plant cell wall-degrading enzymes in longhorned beetles.</title>
        <authorList>
            <person name="Shin N.R."/>
            <person name="Okamura Y."/>
            <person name="Kirsch R."/>
            <person name="Pauchet Y."/>
        </authorList>
    </citation>
    <scope>NUCLEOTIDE SEQUENCE</scope>
    <source>
        <strain evidence="2">AMC_N1</strain>
    </source>
</reference>